<organism evidence="13 14">
    <name type="scientific">Cnephaeus nilssonii</name>
    <name type="common">Northern bat</name>
    <name type="synonym">Eptesicus nilssonii</name>
    <dbReference type="NCBI Taxonomy" id="3371016"/>
    <lineage>
        <taxon>Eukaryota</taxon>
        <taxon>Metazoa</taxon>
        <taxon>Chordata</taxon>
        <taxon>Craniata</taxon>
        <taxon>Vertebrata</taxon>
        <taxon>Euteleostomi</taxon>
        <taxon>Mammalia</taxon>
        <taxon>Eutheria</taxon>
        <taxon>Laurasiatheria</taxon>
        <taxon>Chiroptera</taxon>
        <taxon>Yangochiroptera</taxon>
        <taxon>Vespertilionidae</taxon>
        <taxon>Cnephaeus</taxon>
    </lineage>
</organism>
<feature type="domain" description="Sushi" evidence="10">
    <location>
        <begin position="711"/>
        <end position="768"/>
    </location>
</feature>
<proteinExistence type="predicted"/>
<comment type="caution">
    <text evidence="6">Lacks conserved residue(s) required for the propagation of feature annotation.</text>
</comment>
<evidence type="ECO:0008006" key="15">
    <source>
        <dbReference type="Google" id="ProtNLM"/>
    </source>
</evidence>
<dbReference type="InterPro" id="IPR001212">
    <property type="entry name" value="Somatomedin_B_dom"/>
</dbReference>
<dbReference type="PANTHER" id="PTHR13802:SF63">
    <property type="entry name" value="SUSHI DOMAIN-CONTAINING PROTEIN 2"/>
    <property type="match status" value="1"/>
</dbReference>
<dbReference type="Pfam" id="PF23263">
    <property type="entry name" value="C8-3_MUC4"/>
    <property type="match status" value="1"/>
</dbReference>
<evidence type="ECO:0000313" key="13">
    <source>
        <dbReference type="EMBL" id="KAK1328262.1"/>
    </source>
</evidence>
<dbReference type="InterPro" id="IPR005533">
    <property type="entry name" value="AMOP_dom"/>
</dbReference>
<keyword evidence="6" id="KW-0768">Sushi</keyword>
<feature type="domain" description="AMOP" evidence="9">
    <location>
        <begin position="268"/>
        <end position="436"/>
    </location>
</feature>
<comment type="caution">
    <text evidence="13">The sequence shown here is derived from an EMBL/GenBank/DDBJ whole genome shotgun (WGS) entry which is preliminary data.</text>
</comment>
<dbReference type="PROSITE" id="PS50923">
    <property type="entry name" value="SUSHI"/>
    <property type="match status" value="1"/>
</dbReference>
<evidence type="ECO:0000256" key="6">
    <source>
        <dbReference type="PROSITE-ProRule" id="PRU00302"/>
    </source>
</evidence>
<feature type="disulfide bond" evidence="6">
    <location>
        <begin position="739"/>
        <end position="766"/>
    </location>
</feature>
<sequence>MRPLLLPWVLLLLAAAPGPGPGPVAGLSSPGAQGTCSSRCGERGGLCSCHPTCAGLGDCCPDVRDFCLEIQPYSGSMMGGKDFLVQHLKWPSPSDPVICRFKESVQTLGHVDSSGRVHCVSPLLYETGRIPFTVSMDNGRSFPRSGTWLAMHPSKVSDSEKSQLVNETLWQYYGTPGSGGNLSVTWDAGALPSSAVSIELWGYEETGKPYSGEWMAKWSYLYSVTTNIPNSGSFTFVPKPAPQNYQRWQLGALRIVSSKHHGGAQDVQALWSNEHALAWHLGQDFRADPWPGPAGSARPGRSWRTSCPTSWRSCPTALHPGPARADSGRFHTDYGCDVERGSVCTYHPGAVHCVRSVQASPRYAAGQQCCYTKEGTQILTADSTSGSTPDRGHDWGSPPFRAPPRVPGLSHWLYDVLSFYHCCLWAPDCPRYMRRRPSSDCTSYRPPRLASAFGDPHFVTFDGANFTFNGRGEYVLLESALTRLSVQARGTGLTAVAVQEDNSDVVEVRLAGGAAPLQVLLNQEVLSFAEQNWMDLKGMFLSVAAGDSVSIMLSSGAGVEVSVQGPFLSVAVLLPEKFLTHTHGLLGTLNDNPADDFTLRSGQVLPPTASSRELHRFGADWAVRNASSLLTYDSRLLVNNFLYGPKHDPTFQPLFPEETPLSPSQAAAELCGDDHFCIFDVAATGSLSVGNATRAAHQLHQRHAQSLQPVVSCGWLAPPPNGRKDGTRYLVGSTVFFHCDNGYSLDGAEVSHCQADGTWSRPTPTCQPGRSHAVLLSIIFGGLAAVAVVTLIYVLLRRRKSHTTAWTSRP</sequence>
<protein>
    <recommendedName>
        <fullName evidence="15">Sushi domain containing 2</fullName>
    </recommendedName>
</protein>
<feature type="domain" description="SMB" evidence="11">
    <location>
        <begin position="32"/>
        <end position="71"/>
    </location>
</feature>
<evidence type="ECO:0000256" key="5">
    <source>
        <dbReference type="ARBA" id="ARBA00023157"/>
    </source>
</evidence>
<evidence type="ECO:0000256" key="3">
    <source>
        <dbReference type="ARBA" id="ARBA00022989"/>
    </source>
</evidence>
<dbReference type="PROSITE" id="PS50958">
    <property type="entry name" value="SMB_2"/>
    <property type="match status" value="1"/>
</dbReference>
<evidence type="ECO:0000259" key="11">
    <source>
        <dbReference type="PROSITE" id="PS50958"/>
    </source>
</evidence>
<dbReference type="SMART" id="SM00216">
    <property type="entry name" value="VWD"/>
    <property type="match status" value="1"/>
</dbReference>
<dbReference type="PROSITE" id="PS50856">
    <property type="entry name" value="AMOP"/>
    <property type="match status" value="1"/>
</dbReference>
<name>A0AA40LDM6_CNENI</name>
<comment type="subcellular location">
    <subcellularLocation>
        <location evidence="1">Membrane</location>
    </subcellularLocation>
</comment>
<gene>
    <name evidence="13" type="ORF">QTO34_011834</name>
</gene>
<dbReference type="AlphaFoldDB" id="A0AA40LDM6"/>
<dbReference type="EMBL" id="JAULJE010000023">
    <property type="protein sequence ID" value="KAK1328262.1"/>
    <property type="molecule type" value="Genomic_DNA"/>
</dbReference>
<dbReference type="SMART" id="SM00723">
    <property type="entry name" value="AMOP"/>
    <property type="match status" value="1"/>
</dbReference>
<keyword evidence="5 6" id="KW-1015">Disulfide bond</keyword>
<keyword evidence="14" id="KW-1185">Reference proteome</keyword>
<dbReference type="InterPro" id="IPR056619">
    <property type="entry name" value="C8-3_MUC4"/>
</dbReference>
<evidence type="ECO:0000256" key="4">
    <source>
        <dbReference type="ARBA" id="ARBA00023136"/>
    </source>
</evidence>
<reference evidence="13" key="1">
    <citation type="submission" date="2023-06" db="EMBL/GenBank/DDBJ databases">
        <title>Reference genome for the Northern bat (Eptesicus nilssonii), a most northern bat species.</title>
        <authorList>
            <person name="Laine V.N."/>
            <person name="Pulliainen A.T."/>
            <person name="Lilley T.M."/>
        </authorList>
    </citation>
    <scope>NUCLEOTIDE SEQUENCE</scope>
    <source>
        <strain evidence="13">BLF_Eptnil</strain>
        <tissue evidence="13">Kidney</tissue>
    </source>
</reference>
<dbReference type="SUPFAM" id="SSF57535">
    <property type="entry name" value="Complement control module/SCR domain"/>
    <property type="match status" value="1"/>
</dbReference>
<feature type="domain" description="VWFD" evidence="12">
    <location>
        <begin position="448"/>
        <end position="629"/>
    </location>
</feature>
<evidence type="ECO:0000256" key="7">
    <source>
        <dbReference type="SAM" id="Phobius"/>
    </source>
</evidence>
<accession>A0AA40LDM6</accession>
<dbReference type="Gene3D" id="2.10.70.10">
    <property type="entry name" value="Complement Module, domain 1"/>
    <property type="match status" value="1"/>
</dbReference>
<dbReference type="Pfam" id="PF00084">
    <property type="entry name" value="Sushi"/>
    <property type="match status" value="1"/>
</dbReference>
<feature type="transmembrane region" description="Helical" evidence="7">
    <location>
        <begin position="773"/>
        <end position="796"/>
    </location>
</feature>
<dbReference type="Pfam" id="PF00094">
    <property type="entry name" value="VWD"/>
    <property type="match status" value="1"/>
</dbReference>
<keyword evidence="2 7" id="KW-0812">Transmembrane</keyword>
<dbReference type="PANTHER" id="PTHR13802">
    <property type="entry name" value="MUCIN 4-RELATED"/>
    <property type="match status" value="1"/>
</dbReference>
<dbReference type="GO" id="GO:0016020">
    <property type="term" value="C:membrane"/>
    <property type="evidence" value="ECO:0007669"/>
    <property type="project" value="UniProtKB-SubCell"/>
</dbReference>
<evidence type="ECO:0000259" key="12">
    <source>
        <dbReference type="PROSITE" id="PS51233"/>
    </source>
</evidence>
<evidence type="ECO:0000259" key="9">
    <source>
        <dbReference type="PROSITE" id="PS50856"/>
    </source>
</evidence>
<dbReference type="CDD" id="cd00033">
    <property type="entry name" value="CCP"/>
    <property type="match status" value="1"/>
</dbReference>
<dbReference type="InterPro" id="IPR001846">
    <property type="entry name" value="VWF_type-D"/>
</dbReference>
<dbReference type="InterPro" id="IPR000436">
    <property type="entry name" value="Sushi_SCR_CCP_dom"/>
</dbReference>
<keyword evidence="8" id="KW-0732">Signal</keyword>
<evidence type="ECO:0000259" key="10">
    <source>
        <dbReference type="PROSITE" id="PS50923"/>
    </source>
</evidence>
<evidence type="ECO:0000256" key="8">
    <source>
        <dbReference type="SAM" id="SignalP"/>
    </source>
</evidence>
<feature type="signal peptide" evidence="8">
    <location>
        <begin position="1"/>
        <end position="26"/>
    </location>
</feature>
<keyword evidence="3 7" id="KW-1133">Transmembrane helix</keyword>
<dbReference type="SUPFAM" id="SSF90188">
    <property type="entry name" value="Somatomedin B domain"/>
    <property type="match status" value="1"/>
</dbReference>
<dbReference type="Gene3D" id="4.10.410.20">
    <property type="match status" value="1"/>
</dbReference>
<dbReference type="Proteomes" id="UP001177744">
    <property type="component" value="Unassembled WGS sequence"/>
</dbReference>
<keyword evidence="4 7" id="KW-0472">Membrane</keyword>
<evidence type="ECO:0000256" key="2">
    <source>
        <dbReference type="ARBA" id="ARBA00022692"/>
    </source>
</evidence>
<evidence type="ECO:0000256" key="1">
    <source>
        <dbReference type="ARBA" id="ARBA00004370"/>
    </source>
</evidence>
<dbReference type="InterPro" id="IPR035976">
    <property type="entry name" value="Sushi/SCR/CCP_sf"/>
</dbReference>
<dbReference type="PROSITE" id="PS51233">
    <property type="entry name" value="VWFD"/>
    <property type="match status" value="1"/>
</dbReference>
<evidence type="ECO:0000313" key="14">
    <source>
        <dbReference type="Proteomes" id="UP001177744"/>
    </source>
</evidence>
<dbReference type="Pfam" id="PF03782">
    <property type="entry name" value="AMOP"/>
    <property type="match status" value="1"/>
</dbReference>
<feature type="chain" id="PRO_5041395813" description="Sushi domain containing 2" evidence="8">
    <location>
        <begin position="27"/>
        <end position="810"/>
    </location>
</feature>
<dbReference type="InterPro" id="IPR051495">
    <property type="entry name" value="Epithelial_Barrier/Signaling"/>
</dbReference>
<dbReference type="InterPro" id="IPR036024">
    <property type="entry name" value="Somatomedin_B-like_dom_sf"/>
</dbReference>
<dbReference type="SMART" id="SM00032">
    <property type="entry name" value="CCP"/>
    <property type="match status" value="1"/>
</dbReference>